<accession>A0A4P9ZYN2</accession>
<dbReference type="Proteomes" id="UP000268162">
    <property type="component" value="Unassembled WGS sequence"/>
</dbReference>
<feature type="compositionally biased region" description="Polar residues" evidence="1">
    <location>
        <begin position="50"/>
        <end position="66"/>
    </location>
</feature>
<dbReference type="EMBL" id="ML002410">
    <property type="protein sequence ID" value="RKP38062.1"/>
    <property type="molecule type" value="Genomic_DNA"/>
</dbReference>
<name>A0A4P9ZYN2_9FUNG</name>
<feature type="compositionally biased region" description="Low complexity" evidence="1">
    <location>
        <begin position="290"/>
        <end position="320"/>
    </location>
</feature>
<feature type="region of interest" description="Disordered" evidence="1">
    <location>
        <begin position="114"/>
        <end position="170"/>
    </location>
</feature>
<evidence type="ECO:0000256" key="1">
    <source>
        <dbReference type="SAM" id="MobiDB-lite"/>
    </source>
</evidence>
<proteinExistence type="predicted"/>
<evidence type="ECO:0000313" key="3">
    <source>
        <dbReference type="Proteomes" id="UP000268162"/>
    </source>
</evidence>
<feature type="region of interest" description="Disordered" evidence="1">
    <location>
        <begin position="275"/>
        <end position="415"/>
    </location>
</feature>
<gene>
    <name evidence="2" type="ORF">BJ085DRAFT_40492</name>
</gene>
<feature type="compositionally biased region" description="Polar residues" evidence="1">
    <location>
        <begin position="350"/>
        <end position="365"/>
    </location>
</feature>
<feature type="region of interest" description="Disordered" evidence="1">
    <location>
        <begin position="47"/>
        <end position="85"/>
    </location>
</feature>
<dbReference type="AlphaFoldDB" id="A0A4P9ZYN2"/>
<feature type="compositionally biased region" description="Polar residues" evidence="1">
    <location>
        <begin position="392"/>
        <end position="415"/>
    </location>
</feature>
<keyword evidence="3" id="KW-1185">Reference proteome</keyword>
<sequence length="415" mass="44172">MNPSTATAGIVSRFPRASLGCKGTLGRLTSPPPTTTQYSRLTKRYASVVPSASATRPLKTSNSNSSDKPKTAAPHQQQRSVPTEARRIYSKQLSPEMRFILFSGNPAVRHVRPIEPHQVSPPTPVKCDDTSSTATTDTKRDNHQASSESQELVAPSLSTLPPSNPRADTGLSATQAAAEKRTMQAYLKEMTALVHQCQVTVARLKLAEEQRQQQQANLADKLREAQLGHRLQATLAAELQQKLGLNQPLQAHPHHHHQQPPLQPLRLLAASSPLAPTNAKSLGRSDRSADASSTSPIPAPSSSASSSTPSTPTVATSTQSVLASLAAATHRRYHTAQTKKSSAAEDGHRGSSSAVSPATVAQQLANELRAPPTPVVADITAATRRGQDNSDEATPNEPQNKHTQPPSSTSADRSD</sequence>
<reference evidence="3" key="1">
    <citation type="journal article" date="2018" name="Nat. Microbiol.">
        <title>Leveraging single-cell genomics to expand the fungal tree of life.</title>
        <authorList>
            <person name="Ahrendt S.R."/>
            <person name="Quandt C.A."/>
            <person name="Ciobanu D."/>
            <person name="Clum A."/>
            <person name="Salamov A."/>
            <person name="Andreopoulos B."/>
            <person name="Cheng J.F."/>
            <person name="Woyke T."/>
            <person name="Pelin A."/>
            <person name="Henrissat B."/>
            <person name="Reynolds N.K."/>
            <person name="Benny G.L."/>
            <person name="Smith M.E."/>
            <person name="James T.Y."/>
            <person name="Grigoriev I.V."/>
        </authorList>
    </citation>
    <scope>NUCLEOTIDE SEQUENCE [LARGE SCALE GENOMIC DNA]</scope>
    <source>
        <strain evidence="3">RSA 468</strain>
    </source>
</reference>
<protein>
    <submittedName>
        <fullName evidence="2">Uncharacterized protein</fullName>
    </submittedName>
</protein>
<feature type="compositionally biased region" description="Polar residues" evidence="1">
    <location>
        <begin position="144"/>
        <end position="161"/>
    </location>
</feature>
<organism evidence="2 3">
    <name type="scientific">Dimargaris cristalligena</name>
    <dbReference type="NCBI Taxonomy" id="215637"/>
    <lineage>
        <taxon>Eukaryota</taxon>
        <taxon>Fungi</taxon>
        <taxon>Fungi incertae sedis</taxon>
        <taxon>Zoopagomycota</taxon>
        <taxon>Kickxellomycotina</taxon>
        <taxon>Dimargaritomycetes</taxon>
        <taxon>Dimargaritales</taxon>
        <taxon>Dimargaritaceae</taxon>
        <taxon>Dimargaris</taxon>
    </lineage>
</organism>
<evidence type="ECO:0000313" key="2">
    <source>
        <dbReference type="EMBL" id="RKP38062.1"/>
    </source>
</evidence>